<accession>A0A2U3E826</accession>
<dbReference type="GO" id="GO:0042144">
    <property type="term" value="P:vacuole fusion, non-autophagic"/>
    <property type="evidence" value="ECO:0007669"/>
    <property type="project" value="TreeGrafter"/>
</dbReference>
<sequence>MAAAPGPGGVGTDHSPNAELAPLAVQPGSRHWARIPGPATDPKDGVKWPDAGLQFKWLMLLRCAVLRPVPSVAPRLMLARDTNVYWCLGVSWSSHFEGAALPTAAAATGAGAAGATFIFATPKFLNWADCLAFGCLCCSISDAEHAGADMLGFQKRLFCPSATASMPSYIVTCKDDATPEQVEAAKQHAKDQGGTIGHEYSLIKGFSVSFPNDAVTTLESNEHVKAVEQDGQMHTHARLVAASNHRPGPQLPQPTAPEADFIRRVVSALCFVQLPSFLSLHTLSLPGRSRVRALRVYSQFASATASARARTYSHINPRISAVQPRADVSLLPAARPSVSLSNPPRCAASRRQYTHPRTPFYAHPALLYPAPTIGYHA</sequence>
<evidence type="ECO:0000313" key="5">
    <source>
        <dbReference type="Proteomes" id="UP000245956"/>
    </source>
</evidence>
<comment type="similarity">
    <text evidence="1">Belongs to the protease inhibitor I9 family.</text>
</comment>
<name>A0A2U3E826_PURLI</name>
<dbReference type="PANTHER" id="PTHR28288:SF2">
    <property type="entry name" value="PROTEASE B INHIBITOR 2"/>
    <property type="match status" value="1"/>
</dbReference>
<dbReference type="InterPro" id="IPR052471">
    <property type="entry name" value="PBI_I9"/>
</dbReference>
<dbReference type="Gene3D" id="3.30.70.80">
    <property type="entry name" value="Peptidase S8 propeptide/proteinase inhibitor I9"/>
    <property type="match status" value="1"/>
</dbReference>
<gene>
    <name evidence="4" type="ORF">PCL_13061</name>
</gene>
<organism evidence="4 5">
    <name type="scientific">Purpureocillium lilacinum</name>
    <name type="common">Paecilomyces lilacinus</name>
    <dbReference type="NCBI Taxonomy" id="33203"/>
    <lineage>
        <taxon>Eukaryota</taxon>
        <taxon>Fungi</taxon>
        <taxon>Dikarya</taxon>
        <taxon>Ascomycota</taxon>
        <taxon>Pezizomycotina</taxon>
        <taxon>Sordariomycetes</taxon>
        <taxon>Hypocreomycetidae</taxon>
        <taxon>Hypocreales</taxon>
        <taxon>Ophiocordycipitaceae</taxon>
        <taxon>Purpureocillium</taxon>
    </lineage>
</organism>
<reference evidence="4 5" key="1">
    <citation type="journal article" date="2016" name="Front. Microbiol.">
        <title>Genome and transcriptome sequences reveal the specific parasitism of the nematophagous Purpureocillium lilacinum 36-1.</title>
        <authorList>
            <person name="Xie J."/>
            <person name="Li S."/>
            <person name="Mo C."/>
            <person name="Xiao X."/>
            <person name="Peng D."/>
            <person name="Wang G."/>
            <person name="Xiao Y."/>
        </authorList>
    </citation>
    <scope>NUCLEOTIDE SEQUENCE [LARGE SCALE GENOMIC DNA]</scope>
    <source>
        <strain evidence="4 5">36-1</strain>
    </source>
</reference>
<feature type="region of interest" description="Disordered" evidence="2">
    <location>
        <begin position="1"/>
        <end position="20"/>
    </location>
</feature>
<dbReference type="PANTHER" id="PTHR28288">
    <property type="entry name" value="PROTEASE B INHIBITOR 2"/>
    <property type="match status" value="1"/>
</dbReference>
<dbReference type="GO" id="GO:0004866">
    <property type="term" value="F:endopeptidase inhibitor activity"/>
    <property type="evidence" value="ECO:0007669"/>
    <property type="project" value="UniProtKB-ARBA"/>
</dbReference>
<dbReference type="EMBL" id="LCWV01000009">
    <property type="protein sequence ID" value="PWI70662.1"/>
    <property type="molecule type" value="Genomic_DNA"/>
</dbReference>
<comment type="caution">
    <text evidence="4">The sequence shown here is derived from an EMBL/GenBank/DDBJ whole genome shotgun (WGS) entry which is preliminary data.</text>
</comment>
<evidence type="ECO:0000256" key="2">
    <source>
        <dbReference type="SAM" id="MobiDB-lite"/>
    </source>
</evidence>
<feature type="compositionally biased region" description="Gly residues" evidence="2">
    <location>
        <begin position="1"/>
        <end position="11"/>
    </location>
</feature>
<feature type="domain" description="Inhibitor I9" evidence="3">
    <location>
        <begin position="168"/>
        <end position="236"/>
    </location>
</feature>
<proteinExistence type="inferred from homology"/>
<dbReference type="FunFam" id="3.30.70.80:FF:000005">
    <property type="entry name" value="Proteinase inhibitor I2B"/>
    <property type="match status" value="1"/>
</dbReference>
<dbReference type="AlphaFoldDB" id="A0A2U3E826"/>
<dbReference type="Proteomes" id="UP000245956">
    <property type="component" value="Unassembled WGS sequence"/>
</dbReference>
<dbReference type="InterPro" id="IPR037045">
    <property type="entry name" value="S8pro/Inhibitor_I9_sf"/>
</dbReference>
<dbReference type="Pfam" id="PF05922">
    <property type="entry name" value="Inhibitor_I9"/>
    <property type="match status" value="1"/>
</dbReference>
<evidence type="ECO:0000259" key="3">
    <source>
        <dbReference type="Pfam" id="PF05922"/>
    </source>
</evidence>
<dbReference type="InterPro" id="IPR010259">
    <property type="entry name" value="S8pro/Inhibitor_I9"/>
</dbReference>
<protein>
    <submittedName>
        <fullName evidence="4">Putative peptidase inhibitor i9 protein</fullName>
    </submittedName>
</protein>
<evidence type="ECO:0000256" key="1">
    <source>
        <dbReference type="ARBA" id="ARBA00038069"/>
    </source>
</evidence>
<dbReference type="SUPFAM" id="SSF54897">
    <property type="entry name" value="Protease propeptides/inhibitors"/>
    <property type="match status" value="1"/>
</dbReference>
<evidence type="ECO:0000313" key="4">
    <source>
        <dbReference type="EMBL" id="PWI70662.1"/>
    </source>
</evidence>